<dbReference type="InterPro" id="IPR007404">
    <property type="entry name" value="YdjM-like"/>
</dbReference>
<keyword evidence="1" id="KW-0812">Transmembrane</keyword>
<dbReference type="Proteomes" id="UP001596395">
    <property type="component" value="Unassembled WGS sequence"/>
</dbReference>
<dbReference type="Pfam" id="PF04307">
    <property type="entry name" value="YdjM"/>
    <property type="match status" value="1"/>
</dbReference>
<comment type="caution">
    <text evidence="2">The sequence shown here is derived from an EMBL/GenBank/DDBJ whole genome shotgun (WGS) entry which is preliminary data.</text>
</comment>
<dbReference type="AlphaFoldDB" id="A0ABD5VGV7"/>
<sequence length="167" mass="18627">MWPWGHLGLGYLLARASVPTDQVRGAHLLAVALGTQFPDLVDKPLAWTFTILPSGRSLAHSVFALVVVVGFAWVVCRRYDRPTLAVVFGIGYASHLLGDSLHALVGLEWEFLTFLVWPLLELPPYENDSSFVSHFLNFELGAWTLFGFALFATAAVLVVHTERQHRR</sequence>
<dbReference type="GO" id="GO:0016787">
    <property type="term" value="F:hydrolase activity"/>
    <property type="evidence" value="ECO:0007669"/>
    <property type="project" value="UniProtKB-KW"/>
</dbReference>
<keyword evidence="1" id="KW-1133">Transmembrane helix</keyword>
<protein>
    <submittedName>
        <fullName evidence="2">Metal-dependent hydrolase</fullName>
    </submittedName>
</protein>
<proteinExistence type="predicted"/>
<reference evidence="2 3" key="1">
    <citation type="journal article" date="2019" name="Int. J. Syst. Evol. Microbiol.">
        <title>The Global Catalogue of Microorganisms (GCM) 10K type strain sequencing project: providing services to taxonomists for standard genome sequencing and annotation.</title>
        <authorList>
            <consortium name="The Broad Institute Genomics Platform"/>
            <consortium name="The Broad Institute Genome Sequencing Center for Infectious Disease"/>
            <person name="Wu L."/>
            <person name="Ma J."/>
        </authorList>
    </citation>
    <scope>NUCLEOTIDE SEQUENCE [LARGE SCALE GENOMIC DNA]</scope>
    <source>
        <strain evidence="2 3">GX26</strain>
    </source>
</reference>
<evidence type="ECO:0000313" key="2">
    <source>
        <dbReference type="EMBL" id="MFC6954600.1"/>
    </source>
</evidence>
<feature type="transmembrane region" description="Helical" evidence="1">
    <location>
        <begin position="140"/>
        <end position="159"/>
    </location>
</feature>
<evidence type="ECO:0000256" key="1">
    <source>
        <dbReference type="SAM" id="Phobius"/>
    </source>
</evidence>
<name>A0ABD5VGV7_9EURY</name>
<organism evidence="2 3">
    <name type="scientific">Halorubellus litoreus</name>
    <dbReference type="NCBI Taxonomy" id="755308"/>
    <lineage>
        <taxon>Archaea</taxon>
        <taxon>Methanobacteriati</taxon>
        <taxon>Methanobacteriota</taxon>
        <taxon>Stenosarchaea group</taxon>
        <taxon>Halobacteria</taxon>
        <taxon>Halobacteriales</taxon>
        <taxon>Halorubellaceae</taxon>
        <taxon>Halorubellus</taxon>
    </lineage>
</organism>
<keyword evidence="3" id="KW-1185">Reference proteome</keyword>
<dbReference type="RefSeq" id="WP_336351541.1">
    <property type="nucleotide sequence ID" value="NZ_JAZAQL010000003.1"/>
</dbReference>
<dbReference type="EMBL" id="JBHSXN010000003">
    <property type="protein sequence ID" value="MFC6954600.1"/>
    <property type="molecule type" value="Genomic_DNA"/>
</dbReference>
<keyword evidence="2" id="KW-0378">Hydrolase</keyword>
<keyword evidence="1" id="KW-0472">Membrane</keyword>
<accession>A0ABD5VGV7</accession>
<feature type="transmembrane region" description="Helical" evidence="1">
    <location>
        <begin position="57"/>
        <end position="76"/>
    </location>
</feature>
<gene>
    <name evidence="2" type="ORF">ACFQGB_17175</name>
</gene>
<evidence type="ECO:0000313" key="3">
    <source>
        <dbReference type="Proteomes" id="UP001596395"/>
    </source>
</evidence>